<dbReference type="OrthoDB" id="5985073at2759"/>
<keyword evidence="4" id="KW-1133">Transmembrane helix</keyword>
<comment type="similarity">
    <text evidence="7">Belongs to the peroxidase family.</text>
</comment>
<feature type="domain" description="WSC" evidence="11">
    <location>
        <begin position="892"/>
        <end position="984"/>
    </location>
</feature>
<dbReference type="InterPro" id="IPR002889">
    <property type="entry name" value="WSC_carb-bd"/>
</dbReference>
<sequence length="985" mass="103542">MRWDTCLLSAMASLAAVAGADPTWPASTDELEEIMFQVTGYRARQFGGTVIPCANQALGPGRHGPAEWIRSAFHDVATTRFSSSGSRLGGMDGSLQFELSSGENVGQAFRATLDFMKDYHTRKTSIADLLSLGVYYASRACAGPAVPIRAGRIDATAGLGTGFIPIPQDQPQGLTNKFSRMGFSLSEGIELTACGHTLGSVHAANFPNLVAADDPVLVGGAVGLDSTPTKFDNTIAVEYIAWNSTNPLIRGTTSQARRTNSDTKLYSYEGQNQTIGAMARDNPTDFNARCSRVFQKMIEVVPPGVALSDPITPYFVKPVNVQLTLNGGASSFQLNGFIRIRTTGLAADPVTGVSITYKDRNDGSECGALGCTFALSRQGITNGFDDTFAWYPINRQIPTAGGISSFTVKVTRQSGQTQTVDNNGQGYPLQDKAVLMQPQSCFLSSQGQSGQLTVNAAIRNDRATMPVSAFVSYLQETGDDNLPIPQLRNATITLTQGRCAGLYTVYTGSVTIPGSYGYAAKLDVMSGSGSDVANDDFNSVTLLGANCDDFTYPRAESCSSELPSGGSSSSSVASSTSSTVSSSVVSSTTSSAGSTSSSVESSITSSAASSTSSTSASSSASSTVSSTASSVASSTSSSTGSTTSHTGSSTTSSASGTSSSAAVASPYHREVMGGYKLKGCQTEGDGVRALSAKSFAYDGMTLESCMKNCTGYNYWGTEYGSECYCANEIADSSKEAAIGDCNMICSGDKSQYCGAGNRLELYTTTSAATPTATLVHKPTVSPYTRLGCYSELLNARALDNGASSSDEMTNELCATRCKNYAYFATQYSRECYCGSELSADSKKVADSQCNMPCSGDQYTYCGGPSRLELYHADNFRGPSMPANITNVKGDITWTLKGCQTEGYNIRALTGRTYTSADNATLDNCAEFCSGFAFFGTEYSSECYCGNALNNGSVPAPTAQCNMLCSGNDRQYCGAGNRLSLYEKDK</sequence>
<name>A0A136J722_9PEZI</name>
<evidence type="ECO:0000256" key="4">
    <source>
        <dbReference type="ARBA" id="ARBA00022989"/>
    </source>
</evidence>
<keyword evidence="6" id="KW-0325">Glycoprotein</keyword>
<evidence type="ECO:0000256" key="3">
    <source>
        <dbReference type="ARBA" id="ARBA00022729"/>
    </source>
</evidence>
<feature type="region of interest" description="Disordered" evidence="8">
    <location>
        <begin position="583"/>
        <end position="663"/>
    </location>
</feature>
<dbReference type="Proteomes" id="UP000070501">
    <property type="component" value="Unassembled WGS sequence"/>
</dbReference>
<dbReference type="PRINTS" id="PR00458">
    <property type="entry name" value="PEROXIDASE"/>
</dbReference>
<evidence type="ECO:0000256" key="7">
    <source>
        <dbReference type="RuleBase" id="RU004241"/>
    </source>
</evidence>
<dbReference type="GO" id="GO:0020037">
    <property type="term" value="F:heme binding"/>
    <property type="evidence" value="ECO:0007669"/>
    <property type="project" value="InterPro"/>
</dbReference>
<evidence type="ECO:0000313" key="13">
    <source>
        <dbReference type="Proteomes" id="UP000070501"/>
    </source>
</evidence>
<keyword evidence="12" id="KW-0560">Oxidoreductase</keyword>
<dbReference type="InterPro" id="IPR002016">
    <property type="entry name" value="Haem_peroxidase"/>
</dbReference>
<keyword evidence="5" id="KW-0472">Membrane</keyword>
<feature type="domain" description="WSC" evidence="11">
    <location>
        <begin position="782"/>
        <end position="873"/>
    </location>
</feature>
<organism evidence="12 13">
    <name type="scientific">Microdochium bolleyi</name>
    <dbReference type="NCBI Taxonomy" id="196109"/>
    <lineage>
        <taxon>Eukaryota</taxon>
        <taxon>Fungi</taxon>
        <taxon>Dikarya</taxon>
        <taxon>Ascomycota</taxon>
        <taxon>Pezizomycotina</taxon>
        <taxon>Sordariomycetes</taxon>
        <taxon>Xylariomycetidae</taxon>
        <taxon>Xylariales</taxon>
        <taxon>Microdochiaceae</taxon>
        <taxon>Microdochium</taxon>
    </lineage>
</organism>
<keyword evidence="2" id="KW-0812">Transmembrane</keyword>
<accession>A0A136J722</accession>
<feature type="domain" description="WSC" evidence="11">
    <location>
        <begin position="674"/>
        <end position="765"/>
    </location>
</feature>
<dbReference type="SUPFAM" id="SSF48113">
    <property type="entry name" value="Heme-dependent peroxidases"/>
    <property type="match status" value="1"/>
</dbReference>
<dbReference type="GO" id="GO:0005886">
    <property type="term" value="C:plasma membrane"/>
    <property type="evidence" value="ECO:0007669"/>
    <property type="project" value="TreeGrafter"/>
</dbReference>
<dbReference type="EMBL" id="KQ964248">
    <property type="protein sequence ID" value="KXJ92952.1"/>
    <property type="molecule type" value="Genomic_DNA"/>
</dbReference>
<dbReference type="Gene3D" id="1.10.420.10">
    <property type="entry name" value="Peroxidase, domain 2"/>
    <property type="match status" value="1"/>
</dbReference>
<keyword evidence="3 9" id="KW-0732">Signal</keyword>
<evidence type="ECO:0000256" key="2">
    <source>
        <dbReference type="ARBA" id="ARBA00022692"/>
    </source>
</evidence>
<keyword evidence="13" id="KW-1185">Reference proteome</keyword>
<dbReference type="SMART" id="SM00321">
    <property type="entry name" value="WSC"/>
    <property type="match status" value="3"/>
</dbReference>
<feature type="domain" description="Plant heme peroxidase family profile" evidence="10">
    <location>
        <begin position="66"/>
        <end position="346"/>
    </location>
</feature>
<dbReference type="Pfam" id="PF01822">
    <property type="entry name" value="WSC"/>
    <property type="match status" value="3"/>
</dbReference>
<reference evidence="13" key="1">
    <citation type="submission" date="2016-02" db="EMBL/GenBank/DDBJ databases">
        <title>Draft genome sequence of Microdochium bolleyi, a fungal endophyte of beachgrass.</title>
        <authorList>
            <consortium name="DOE Joint Genome Institute"/>
            <person name="David A.S."/>
            <person name="May G."/>
            <person name="Haridas S."/>
            <person name="Lim J."/>
            <person name="Wang M."/>
            <person name="Labutti K."/>
            <person name="Lipzen A."/>
            <person name="Barry K."/>
            <person name="Grigoriev I.V."/>
        </authorList>
    </citation>
    <scope>NUCLEOTIDE SEQUENCE [LARGE SCALE GENOMIC DNA]</scope>
    <source>
        <strain evidence="13">J235TASD1</strain>
    </source>
</reference>
<dbReference type="GO" id="GO:0004601">
    <property type="term" value="F:peroxidase activity"/>
    <property type="evidence" value="ECO:0007669"/>
    <property type="project" value="UniProtKB-KW"/>
</dbReference>
<feature type="chain" id="PRO_5007293530" evidence="9">
    <location>
        <begin position="21"/>
        <end position="985"/>
    </location>
</feature>
<dbReference type="PROSITE" id="PS50873">
    <property type="entry name" value="PEROXIDASE_4"/>
    <property type="match status" value="1"/>
</dbReference>
<evidence type="ECO:0000259" key="11">
    <source>
        <dbReference type="PROSITE" id="PS51212"/>
    </source>
</evidence>
<evidence type="ECO:0000256" key="9">
    <source>
        <dbReference type="SAM" id="SignalP"/>
    </source>
</evidence>
<comment type="subcellular location">
    <subcellularLocation>
        <location evidence="1">Membrane</location>
        <topology evidence="1">Single-pass membrane protein</topology>
    </subcellularLocation>
</comment>
<dbReference type="Gene3D" id="1.10.520.10">
    <property type="match status" value="1"/>
</dbReference>
<dbReference type="STRING" id="196109.A0A136J722"/>
<dbReference type="InterPro" id="IPR010255">
    <property type="entry name" value="Haem_peroxidase_sf"/>
</dbReference>
<proteinExistence type="inferred from homology"/>
<feature type="signal peptide" evidence="9">
    <location>
        <begin position="1"/>
        <end position="20"/>
    </location>
</feature>
<dbReference type="PANTHER" id="PTHR24269">
    <property type="entry name" value="KREMEN PROTEIN"/>
    <property type="match status" value="1"/>
</dbReference>
<dbReference type="PANTHER" id="PTHR24269:SF16">
    <property type="entry name" value="PROTEIN SLG1"/>
    <property type="match status" value="1"/>
</dbReference>
<dbReference type="InParanoid" id="A0A136J722"/>
<gene>
    <name evidence="12" type="ORF">Micbo1qcDRAFT_194273</name>
</gene>
<dbReference type="AlphaFoldDB" id="A0A136J722"/>
<protein>
    <submittedName>
        <fullName evidence="12">Heme peroxidase</fullName>
    </submittedName>
</protein>
<dbReference type="PROSITE" id="PS51212">
    <property type="entry name" value="WSC"/>
    <property type="match status" value="3"/>
</dbReference>
<dbReference type="InterPro" id="IPR051836">
    <property type="entry name" value="Kremen_rcpt"/>
</dbReference>
<evidence type="ECO:0000259" key="10">
    <source>
        <dbReference type="PROSITE" id="PS50873"/>
    </source>
</evidence>
<evidence type="ECO:0000256" key="5">
    <source>
        <dbReference type="ARBA" id="ARBA00023136"/>
    </source>
</evidence>
<dbReference type="Pfam" id="PF00141">
    <property type="entry name" value="peroxidase"/>
    <property type="match status" value="1"/>
</dbReference>
<evidence type="ECO:0000256" key="1">
    <source>
        <dbReference type="ARBA" id="ARBA00004167"/>
    </source>
</evidence>
<keyword evidence="12" id="KW-0575">Peroxidase</keyword>
<evidence type="ECO:0000256" key="8">
    <source>
        <dbReference type="SAM" id="MobiDB-lite"/>
    </source>
</evidence>
<dbReference type="GO" id="GO:0006979">
    <property type="term" value="P:response to oxidative stress"/>
    <property type="evidence" value="ECO:0007669"/>
    <property type="project" value="InterPro"/>
</dbReference>
<evidence type="ECO:0000256" key="6">
    <source>
        <dbReference type="ARBA" id="ARBA00023180"/>
    </source>
</evidence>
<evidence type="ECO:0000313" key="12">
    <source>
        <dbReference type="EMBL" id="KXJ92952.1"/>
    </source>
</evidence>